<dbReference type="Pfam" id="PF00580">
    <property type="entry name" value="UvrD-helicase"/>
    <property type="match status" value="1"/>
</dbReference>
<dbReference type="InterPro" id="IPR027785">
    <property type="entry name" value="UvrD-like_helicase_C"/>
</dbReference>
<evidence type="ECO:0000313" key="8">
    <source>
        <dbReference type="EMBL" id="GGI07466.1"/>
    </source>
</evidence>
<evidence type="ECO:0000256" key="5">
    <source>
        <dbReference type="PROSITE-ProRule" id="PRU00560"/>
    </source>
</evidence>
<dbReference type="AlphaFoldDB" id="A0A8J3A8Y7"/>
<dbReference type="PANTHER" id="PTHR11070:SF45">
    <property type="entry name" value="DNA 3'-5' HELICASE"/>
    <property type="match status" value="1"/>
</dbReference>
<dbReference type="Proteomes" id="UP000650511">
    <property type="component" value="Unassembled WGS sequence"/>
</dbReference>
<dbReference type="GO" id="GO:0003677">
    <property type="term" value="F:DNA binding"/>
    <property type="evidence" value="ECO:0007669"/>
    <property type="project" value="InterPro"/>
</dbReference>
<evidence type="ECO:0000256" key="4">
    <source>
        <dbReference type="ARBA" id="ARBA00022840"/>
    </source>
</evidence>
<evidence type="ECO:0000256" key="6">
    <source>
        <dbReference type="SAM" id="MobiDB-lite"/>
    </source>
</evidence>
<dbReference type="GO" id="GO:0000725">
    <property type="term" value="P:recombinational repair"/>
    <property type="evidence" value="ECO:0007669"/>
    <property type="project" value="TreeGrafter"/>
</dbReference>
<reference evidence="8" key="2">
    <citation type="submission" date="2020-09" db="EMBL/GenBank/DDBJ databases">
        <authorList>
            <person name="Sun Q."/>
            <person name="Zhou Y."/>
        </authorList>
    </citation>
    <scope>NUCLEOTIDE SEQUENCE</scope>
    <source>
        <strain evidence="8">CGMCC 1.14988</strain>
    </source>
</reference>
<evidence type="ECO:0000259" key="7">
    <source>
        <dbReference type="PROSITE" id="PS51198"/>
    </source>
</evidence>
<feature type="domain" description="UvrD-like helicase ATP-binding" evidence="7">
    <location>
        <begin position="201"/>
        <end position="593"/>
    </location>
</feature>
<evidence type="ECO:0000256" key="3">
    <source>
        <dbReference type="ARBA" id="ARBA00022806"/>
    </source>
</evidence>
<evidence type="ECO:0000256" key="2">
    <source>
        <dbReference type="ARBA" id="ARBA00022801"/>
    </source>
</evidence>
<reference evidence="8" key="1">
    <citation type="journal article" date="2014" name="Int. J. Syst. Evol. Microbiol.">
        <title>Complete genome sequence of Corynebacterium casei LMG S-19264T (=DSM 44701T), isolated from a smear-ripened cheese.</title>
        <authorList>
            <consortium name="US DOE Joint Genome Institute (JGI-PGF)"/>
            <person name="Walter F."/>
            <person name="Albersmeier A."/>
            <person name="Kalinowski J."/>
            <person name="Ruckert C."/>
        </authorList>
    </citation>
    <scope>NUCLEOTIDE SEQUENCE</scope>
    <source>
        <strain evidence="8">CGMCC 1.14988</strain>
    </source>
</reference>
<dbReference type="GO" id="GO:0043138">
    <property type="term" value="F:3'-5' DNA helicase activity"/>
    <property type="evidence" value="ECO:0007669"/>
    <property type="project" value="TreeGrafter"/>
</dbReference>
<organism evidence="8 9">
    <name type="scientific">Egicoccus halophilus</name>
    <dbReference type="NCBI Taxonomy" id="1670830"/>
    <lineage>
        <taxon>Bacteria</taxon>
        <taxon>Bacillati</taxon>
        <taxon>Actinomycetota</taxon>
        <taxon>Nitriliruptoria</taxon>
        <taxon>Egicoccales</taxon>
        <taxon>Egicoccaceae</taxon>
        <taxon>Egicoccus</taxon>
    </lineage>
</organism>
<keyword evidence="4 5" id="KW-0067">ATP-binding</keyword>
<gene>
    <name evidence="8" type="ORF">GCM10011354_24240</name>
</gene>
<feature type="region of interest" description="Disordered" evidence="6">
    <location>
        <begin position="485"/>
        <end position="506"/>
    </location>
</feature>
<evidence type="ECO:0000313" key="9">
    <source>
        <dbReference type="Proteomes" id="UP000650511"/>
    </source>
</evidence>
<keyword evidence="9" id="KW-1185">Reference proteome</keyword>
<dbReference type="InterPro" id="IPR000212">
    <property type="entry name" value="DNA_helicase_UvrD/REP"/>
</dbReference>
<evidence type="ECO:0000256" key="1">
    <source>
        <dbReference type="ARBA" id="ARBA00022741"/>
    </source>
</evidence>
<dbReference type="InterPro" id="IPR014016">
    <property type="entry name" value="UvrD-like_ATP-bd"/>
</dbReference>
<dbReference type="Pfam" id="PF13538">
    <property type="entry name" value="UvrD_C_2"/>
    <property type="match status" value="1"/>
</dbReference>
<comment type="caution">
    <text evidence="8">The sequence shown here is derived from an EMBL/GenBank/DDBJ whole genome shotgun (WGS) entry which is preliminary data.</text>
</comment>
<feature type="binding site" evidence="5">
    <location>
        <begin position="222"/>
        <end position="229"/>
    </location>
    <ligand>
        <name>ATP</name>
        <dbReference type="ChEBI" id="CHEBI:30616"/>
    </ligand>
</feature>
<dbReference type="GO" id="GO:0005524">
    <property type="term" value="F:ATP binding"/>
    <property type="evidence" value="ECO:0007669"/>
    <property type="project" value="UniProtKB-UniRule"/>
</dbReference>
<accession>A0A8J3A8Y7</accession>
<protein>
    <submittedName>
        <fullName evidence="8">DNA helicase</fullName>
    </submittedName>
</protein>
<sequence length="748" mass="80711">MSSAATPPPADDTVTTEPGAGAKRAALEAEQDHLHRVHDRVEHLRERADARAAEAAADRSGSTFQARFERDVTAHHHATRAARYTFGDVESLAFGRLDLRDGDDLHVGRISVVDESGDVLLVDWRAPASAAFYQATPATPMDVVRRRTLVTRGRTVRDLDDELLDADAAEELGLSSVTGQGALLAALSRHRTAHMRDIVATIQADQDRIIRSPATGTLVVTGGPGTGKTVVALHRVAYLLYGDRDRFEGRGILVVGPSQAFTEYTARVLPSLGEDRAVQRALDGFAPRGVRVTGWDEPDVAAVKGDLAMIEVCRRAVAAAVPPLPPATRFSFEGTTARLDGRTLAGLRRRLLGRVSSDRDVTTYHARAAAADDALRAALWKAWRGARRAAGARPPEERSGTGFDQALEEAAQVTMLRRCFWPELDPADVLARLASGRVDLDRLAGDLLGAEARGRLHDAWQQAEGWTLDDVALLDEVRAVLGRVPEASTESPRDRDPGLRVTGDPGPAAVAPADVEADDYRDFAHVVVDEAQDLTPMQWRMVARRGPYASWTVVGDLAQRSRVAEPRDWDAVARLIGRRQVAVQSLSVNYRTPAEIVEVARAVLEAADHDPDAVPRAVRESGHRPTLHRTDDLVGVAVGTALDAAARADGTVVLIGPPELLPELTSTLEGAEAEDERRERVRVLDARTVKGLEFDDVVVVAPDRIAEASAVGLHQLYVAVTRATRSLAVVAAPDAPVPGEERYASVRA</sequence>
<keyword evidence="2 5" id="KW-0378">Hydrolase</keyword>
<dbReference type="InterPro" id="IPR027417">
    <property type="entry name" value="P-loop_NTPase"/>
</dbReference>
<dbReference type="Gene3D" id="3.40.50.300">
    <property type="entry name" value="P-loop containing nucleotide triphosphate hydrolases"/>
    <property type="match status" value="3"/>
</dbReference>
<dbReference type="GO" id="GO:0005829">
    <property type="term" value="C:cytosol"/>
    <property type="evidence" value="ECO:0007669"/>
    <property type="project" value="TreeGrafter"/>
</dbReference>
<dbReference type="PANTHER" id="PTHR11070">
    <property type="entry name" value="UVRD / RECB / PCRA DNA HELICASE FAMILY MEMBER"/>
    <property type="match status" value="1"/>
</dbReference>
<dbReference type="EMBL" id="BMHA01000008">
    <property type="protein sequence ID" value="GGI07466.1"/>
    <property type="molecule type" value="Genomic_DNA"/>
</dbReference>
<dbReference type="GO" id="GO:0016787">
    <property type="term" value="F:hydrolase activity"/>
    <property type="evidence" value="ECO:0007669"/>
    <property type="project" value="UniProtKB-UniRule"/>
</dbReference>
<name>A0A8J3A8Y7_9ACTN</name>
<proteinExistence type="predicted"/>
<keyword evidence="1 5" id="KW-0547">Nucleotide-binding</keyword>
<dbReference type="PROSITE" id="PS51198">
    <property type="entry name" value="UVRD_HELICASE_ATP_BIND"/>
    <property type="match status" value="1"/>
</dbReference>
<dbReference type="SUPFAM" id="SSF52540">
    <property type="entry name" value="P-loop containing nucleoside triphosphate hydrolases"/>
    <property type="match status" value="1"/>
</dbReference>
<keyword evidence="3 5" id="KW-0347">Helicase</keyword>